<reference evidence="5 6" key="1">
    <citation type="submission" date="2020-08" db="EMBL/GenBank/DDBJ databases">
        <authorList>
            <person name="Hejnol A."/>
        </authorList>
    </citation>
    <scope>NUCLEOTIDE SEQUENCE [LARGE SCALE GENOMIC DNA]</scope>
</reference>
<dbReference type="InterPro" id="IPR000008">
    <property type="entry name" value="C2_dom"/>
</dbReference>
<dbReference type="SUPFAM" id="SSF49562">
    <property type="entry name" value="C2 domain (Calcium/lipid-binding domain, CaLB)"/>
    <property type="match status" value="1"/>
</dbReference>
<feature type="coiled-coil region" evidence="2">
    <location>
        <begin position="358"/>
        <end position="385"/>
    </location>
</feature>
<keyword evidence="6" id="KW-1185">Reference proteome</keyword>
<dbReference type="PANTHER" id="PTHR13076">
    <property type="entry name" value="COILED-COIL AND C2 DOMAIN-CONTAINING PROTEIN 1-LIKE"/>
    <property type="match status" value="1"/>
</dbReference>
<dbReference type="Pfam" id="PF00168">
    <property type="entry name" value="C2"/>
    <property type="match status" value="1"/>
</dbReference>
<evidence type="ECO:0000313" key="6">
    <source>
        <dbReference type="Proteomes" id="UP000549394"/>
    </source>
</evidence>
<comment type="caution">
    <text evidence="5">The sequence shown here is derived from an EMBL/GenBank/DDBJ whole genome shotgun (WGS) entry which is preliminary data.</text>
</comment>
<evidence type="ECO:0000313" key="5">
    <source>
        <dbReference type="EMBL" id="CAD5122840.1"/>
    </source>
</evidence>
<dbReference type="GO" id="GO:0001227">
    <property type="term" value="F:DNA-binding transcription repressor activity, RNA polymerase II-specific"/>
    <property type="evidence" value="ECO:0007669"/>
    <property type="project" value="InterPro"/>
</dbReference>
<dbReference type="Gene3D" id="2.60.40.150">
    <property type="entry name" value="C2 domain"/>
    <property type="match status" value="1"/>
</dbReference>
<dbReference type="SMART" id="SM00239">
    <property type="entry name" value="C2"/>
    <property type="match status" value="1"/>
</dbReference>
<organism evidence="5 6">
    <name type="scientific">Dimorphilus gyrociliatus</name>
    <dbReference type="NCBI Taxonomy" id="2664684"/>
    <lineage>
        <taxon>Eukaryota</taxon>
        <taxon>Metazoa</taxon>
        <taxon>Spiralia</taxon>
        <taxon>Lophotrochozoa</taxon>
        <taxon>Annelida</taxon>
        <taxon>Polychaeta</taxon>
        <taxon>Polychaeta incertae sedis</taxon>
        <taxon>Dinophilidae</taxon>
        <taxon>Dimorphilus</taxon>
    </lineage>
</organism>
<dbReference type="OrthoDB" id="19996at2759"/>
<dbReference type="Pfam" id="PF21528">
    <property type="entry name" value="CC2D1A-B_DM14"/>
    <property type="match status" value="4"/>
</dbReference>
<accession>A0A7I8W2W0</accession>
<dbReference type="AlphaFoldDB" id="A0A7I8W2W0"/>
<proteinExistence type="inferred from homology"/>
<feature type="region of interest" description="Disordered" evidence="3">
    <location>
        <begin position="118"/>
        <end position="144"/>
    </location>
</feature>
<feature type="compositionally biased region" description="Acidic residues" evidence="3">
    <location>
        <begin position="94"/>
        <end position="104"/>
    </location>
</feature>
<dbReference type="PROSITE" id="PS50004">
    <property type="entry name" value="C2"/>
    <property type="match status" value="1"/>
</dbReference>
<protein>
    <submittedName>
        <fullName evidence="5">DgyrCDS11244</fullName>
    </submittedName>
</protein>
<dbReference type="InterPro" id="IPR035892">
    <property type="entry name" value="C2_domain_sf"/>
</dbReference>
<evidence type="ECO:0000256" key="3">
    <source>
        <dbReference type="SAM" id="MobiDB-lite"/>
    </source>
</evidence>
<feature type="region of interest" description="Disordered" evidence="3">
    <location>
        <begin position="314"/>
        <end position="333"/>
    </location>
</feature>
<feature type="domain" description="C2" evidence="4">
    <location>
        <begin position="607"/>
        <end position="738"/>
    </location>
</feature>
<evidence type="ECO:0000256" key="1">
    <source>
        <dbReference type="ARBA" id="ARBA00010672"/>
    </source>
</evidence>
<dbReference type="Proteomes" id="UP000549394">
    <property type="component" value="Unassembled WGS sequence"/>
</dbReference>
<feature type="region of interest" description="Disordered" evidence="3">
    <location>
        <begin position="237"/>
        <end position="262"/>
    </location>
</feature>
<dbReference type="PANTHER" id="PTHR13076:SF9">
    <property type="entry name" value="COILED-COIL AND C2 DOMAIN-CONTAINING PROTEIN 1-LIKE"/>
    <property type="match status" value="1"/>
</dbReference>
<dbReference type="InterPro" id="IPR006608">
    <property type="entry name" value="CC2D1A/B_DM14"/>
</dbReference>
<keyword evidence="2" id="KW-0175">Coiled coil</keyword>
<feature type="region of interest" description="Disordered" evidence="3">
    <location>
        <begin position="186"/>
        <end position="206"/>
    </location>
</feature>
<comment type="similarity">
    <text evidence="1">Belongs to the CC2D1 family.</text>
</comment>
<gene>
    <name evidence="5" type="ORF">DGYR_LOCUS10590</name>
</gene>
<dbReference type="EMBL" id="CAJFCJ010000018">
    <property type="protein sequence ID" value="CAD5122840.1"/>
    <property type="molecule type" value="Genomic_DNA"/>
</dbReference>
<dbReference type="SMART" id="SM00685">
    <property type="entry name" value="DM14"/>
    <property type="match status" value="4"/>
</dbReference>
<evidence type="ECO:0000256" key="2">
    <source>
        <dbReference type="SAM" id="Coils"/>
    </source>
</evidence>
<sequence>MFGKKKTTEKRQSSAGRGQALMQQMGLAIPDSGDLTATPSNNFNENDDEDLEAELAALAGEQVKESKSQKKAKRSVPKSISEKELQKIISNVDEPIDLEVSDSDDPEIEDELEMLAMEASGPSSPKRSPEKIPDATMNPLNSGPTIVQVIEERLVMYRTAQQNARTAHDQSKARRMDRGIKTLQEQLKRAKSGNMISNEDIPPAVTVSTSNHNLAASAQSQSQAQPKPEPVKIYNEERESPRQTEPKPVAVAPPSLPVQQNDSARVVKERGLLYKQAALKAKERGDLETARKYLSTSKQFDTVLEAMMKGEAVDLSKMPPPPPTTSSDQQEPQIDLDPQAEEEAKKLLGVPEAPRNILQALQQRKEKYASELAKAEEAKNNSKSRRFKRIVKQYEEAIKAHKTGRQVDFEELPCPPGFPAIPMQTNEPVQPVVSNVKPLSPLPLPTPKPVEQKVVKKAAPLPPKSGTNLSRAAQQRQILQRRQMEYKYAAAEAKKKGDLESAKDSLRVYLGLKNMVEASEKGLPVDMSNLPPPPLKQSEPQCFIDEPEGDREEVYKKLEQDLIDQIRMCETNHEHFLKLGDINMSNKLDEWAKCARKDLGALKNAFQHNDPPPRSCADLGDNDMELHVVKGINLSLPDGYSPHQLNTYLKYEFPIPKDEPQTGELGSTVKGTNNPEYDFSTKLNIQRKSSAFQRQIKHKNLKVDVYYKRGFMKSDKLLGSVSIKLIDLESHCELHGMHDLYEGRKAVGGKLEVKVRIRTPLSGKSQIEHVNQRWLVLDTFAQAHSIAMNTSNYAQGQK</sequence>
<evidence type="ECO:0000259" key="4">
    <source>
        <dbReference type="PROSITE" id="PS50004"/>
    </source>
</evidence>
<name>A0A7I8W2W0_9ANNE</name>
<dbReference type="InterPro" id="IPR039725">
    <property type="entry name" value="CC2D1A/B"/>
</dbReference>
<feature type="region of interest" description="Disordered" evidence="3">
    <location>
        <begin position="1"/>
        <end position="104"/>
    </location>
</feature>